<dbReference type="AlphaFoldDB" id="A0AAD9UZP6"/>
<evidence type="ECO:0000313" key="1">
    <source>
        <dbReference type="EMBL" id="KAK2555826.1"/>
    </source>
</evidence>
<proteinExistence type="predicted"/>
<dbReference type="Proteomes" id="UP001249851">
    <property type="component" value="Unassembled WGS sequence"/>
</dbReference>
<evidence type="ECO:0000313" key="2">
    <source>
        <dbReference type="Proteomes" id="UP001249851"/>
    </source>
</evidence>
<dbReference type="EMBL" id="JARQWQ010000060">
    <property type="protein sequence ID" value="KAK2555826.1"/>
    <property type="molecule type" value="Genomic_DNA"/>
</dbReference>
<comment type="caution">
    <text evidence="1">The sequence shown here is derived from an EMBL/GenBank/DDBJ whole genome shotgun (WGS) entry which is preliminary data.</text>
</comment>
<dbReference type="Gene3D" id="3.40.50.300">
    <property type="entry name" value="P-loop containing nucleotide triphosphate hydrolases"/>
    <property type="match status" value="1"/>
</dbReference>
<evidence type="ECO:0008006" key="3">
    <source>
        <dbReference type="Google" id="ProtNLM"/>
    </source>
</evidence>
<dbReference type="Gene3D" id="2.30.30.940">
    <property type="match status" value="1"/>
</dbReference>
<keyword evidence="2" id="KW-1185">Reference proteome</keyword>
<dbReference type="InterPro" id="IPR027417">
    <property type="entry name" value="P-loop_NTPase"/>
</dbReference>
<reference evidence="1" key="2">
    <citation type="journal article" date="2023" name="Science">
        <title>Genomic signatures of disease resistance in endangered staghorn corals.</title>
        <authorList>
            <person name="Vollmer S.V."/>
            <person name="Selwyn J.D."/>
            <person name="Despard B.A."/>
            <person name="Roesel C.L."/>
        </authorList>
    </citation>
    <scope>NUCLEOTIDE SEQUENCE</scope>
    <source>
        <strain evidence="1">K2</strain>
    </source>
</reference>
<name>A0AAD9UZP6_ACRCE</name>
<protein>
    <recommendedName>
        <fullName evidence="3">UvrD-like helicase C-terminal domain-containing protein</fullName>
    </recommendedName>
</protein>
<reference evidence="1" key="1">
    <citation type="journal article" date="2023" name="G3 (Bethesda)">
        <title>Whole genome assembly and annotation of the endangered Caribbean coral Acropora cervicornis.</title>
        <authorList>
            <person name="Selwyn J.D."/>
            <person name="Vollmer S.V."/>
        </authorList>
    </citation>
    <scope>NUCLEOTIDE SEQUENCE</scope>
    <source>
        <strain evidence="1">K2</strain>
    </source>
</reference>
<accession>A0AAD9UZP6</accession>
<sequence>MKGTATKLTGQEKDRFFSSEKKVMLLWNKSENLKNGSIGTFKRVLDKDKLLVYFEKVGNVAIERVTWIQKNRQGETIGVVHQFPLTPAYVVTCHKSQGLELPAVVVHSSKDFVPG</sequence>
<gene>
    <name evidence="1" type="ORF">P5673_022467</name>
</gene>
<organism evidence="1 2">
    <name type="scientific">Acropora cervicornis</name>
    <name type="common">Staghorn coral</name>
    <dbReference type="NCBI Taxonomy" id="6130"/>
    <lineage>
        <taxon>Eukaryota</taxon>
        <taxon>Metazoa</taxon>
        <taxon>Cnidaria</taxon>
        <taxon>Anthozoa</taxon>
        <taxon>Hexacorallia</taxon>
        <taxon>Scleractinia</taxon>
        <taxon>Astrocoeniina</taxon>
        <taxon>Acroporidae</taxon>
        <taxon>Acropora</taxon>
    </lineage>
</organism>
<dbReference type="SUPFAM" id="SSF52540">
    <property type="entry name" value="P-loop containing nucleoside triphosphate hydrolases"/>
    <property type="match status" value="1"/>
</dbReference>